<gene>
    <name evidence="2" type="ORF">PVAP13_7NG006424</name>
</gene>
<name>A0A8T0PXC2_PANVG</name>
<organism evidence="2 3">
    <name type="scientific">Panicum virgatum</name>
    <name type="common">Blackwell switchgrass</name>
    <dbReference type="NCBI Taxonomy" id="38727"/>
    <lineage>
        <taxon>Eukaryota</taxon>
        <taxon>Viridiplantae</taxon>
        <taxon>Streptophyta</taxon>
        <taxon>Embryophyta</taxon>
        <taxon>Tracheophyta</taxon>
        <taxon>Spermatophyta</taxon>
        <taxon>Magnoliopsida</taxon>
        <taxon>Liliopsida</taxon>
        <taxon>Poales</taxon>
        <taxon>Poaceae</taxon>
        <taxon>PACMAD clade</taxon>
        <taxon>Panicoideae</taxon>
        <taxon>Panicodae</taxon>
        <taxon>Paniceae</taxon>
        <taxon>Panicinae</taxon>
        <taxon>Panicum</taxon>
        <taxon>Panicum sect. Hiantes</taxon>
    </lineage>
</organism>
<accession>A0A8T0PXC2</accession>
<dbReference type="Proteomes" id="UP000823388">
    <property type="component" value="Chromosome 7N"/>
</dbReference>
<protein>
    <submittedName>
        <fullName evidence="2">Uncharacterized protein</fullName>
    </submittedName>
</protein>
<proteinExistence type="predicted"/>
<reference evidence="2 3" key="1">
    <citation type="submission" date="2020-05" db="EMBL/GenBank/DDBJ databases">
        <title>WGS assembly of Panicum virgatum.</title>
        <authorList>
            <person name="Lovell J.T."/>
            <person name="Jenkins J."/>
            <person name="Shu S."/>
            <person name="Juenger T.E."/>
            <person name="Schmutz J."/>
        </authorList>
    </citation>
    <scope>NUCLEOTIDE SEQUENCE [LARGE SCALE GENOMIC DNA]</scope>
    <source>
        <strain evidence="3">cv. AP13</strain>
    </source>
</reference>
<sequence length="269" mass="31130">MQMKSLQHFDTFVQDIIKQSRRKSQVLEKHAADMNHVAKLEEDLQKQKDLSSRLQMKLDSNAAEYHNEIQKFAEQKDELVRNNKSLHHEKKELQNSIDKWKSTAADWQGAFNREQGAREELEEELKVLFIELCHELQLRHDGEIDLVTCMQSLRAKMDEAELLKRELVELKQAAEPVAELFEARVAGEEPRLLVERLRGHPGKVFEYAQRLARSISNQVLSFIKSFYPMANLSVVKEGVAADCSDEKFEELMAETAPIAKEMASRIDLR</sequence>
<evidence type="ECO:0000313" key="2">
    <source>
        <dbReference type="EMBL" id="KAG2565012.1"/>
    </source>
</evidence>
<evidence type="ECO:0000256" key="1">
    <source>
        <dbReference type="SAM" id="Coils"/>
    </source>
</evidence>
<dbReference type="AlphaFoldDB" id="A0A8T0PXC2"/>
<evidence type="ECO:0000313" key="3">
    <source>
        <dbReference type="Proteomes" id="UP000823388"/>
    </source>
</evidence>
<comment type="caution">
    <text evidence="2">The sequence shown here is derived from an EMBL/GenBank/DDBJ whole genome shotgun (WGS) entry which is preliminary data.</text>
</comment>
<dbReference type="EMBL" id="CM029050">
    <property type="protein sequence ID" value="KAG2565012.1"/>
    <property type="molecule type" value="Genomic_DNA"/>
</dbReference>
<keyword evidence="1" id="KW-0175">Coiled coil</keyword>
<keyword evidence="3" id="KW-1185">Reference proteome</keyword>
<feature type="coiled-coil region" evidence="1">
    <location>
        <begin position="37"/>
        <end position="173"/>
    </location>
</feature>